<gene>
    <name evidence="2" type="ORF">MVEN_01556500</name>
</gene>
<organism evidence="2 3">
    <name type="scientific">Mycena venus</name>
    <dbReference type="NCBI Taxonomy" id="2733690"/>
    <lineage>
        <taxon>Eukaryota</taxon>
        <taxon>Fungi</taxon>
        <taxon>Dikarya</taxon>
        <taxon>Basidiomycota</taxon>
        <taxon>Agaricomycotina</taxon>
        <taxon>Agaricomycetes</taxon>
        <taxon>Agaricomycetidae</taxon>
        <taxon>Agaricales</taxon>
        <taxon>Marasmiineae</taxon>
        <taxon>Mycenaceae</taxon>
        <taxon>Mycena</taxon>
    </lineage>
</organism>
<keyword evidence="3" id="KW-1185">Reference proteome</keyword>
<accession>A0A8H7CRD6</accession>
<dbReference type="OrthoDB" id="10675224at2759"/>
<dbReference type="AlphaFoldDB" id="A0A8H7CRD6"/>
<dbReference type="Proteomes" id="UP000620124">
    <property type="component" value="Unassembled WGS sequence"/>
</dbReference>
<dbReference type="EMBL" id="JACAZI010000013">
    <property type="protein sequence ID" value="KAF7345386.1"/>
    <property type="molecule type" value="Genomic_DNA"/>
</dbReference>
<comment type="caution">
    <text evidence="2">The sequence shown here is derived from an EMBL/GenBank/DDBJ whole genome shotgun (WGS) entry which is preliminary data.</text>
</comment>
<evidence type="ECO:0000256" key="1">
    <source>
        <dbReference type="SAM" id="MobiDB-lite"/>
    </source>
</evidence>
<name>A0A8H7CRD6_9AGAR</name>
<feature type="compositionally biased region" description="Basic and acidic residues" evidence="1">
    <location>
        <begin position="21"/>
        <end position="32"/>
    </location>
</feature>
<feature type="region of interest" description="Disordered" evidence="1">
    <location>
        <begin position="14"/>
        <end position="53"/>
    </location>
</feature>
<evidence type="ECO:0000313" key="3">
    <source>
        <dbReference type="Proteomes" id="UP000620124"/>
    </source>
</evidence>
<sequence>MPTLRTLLNEMKNDCLSCSDDQPKSERGREADPPATFKVDPPTQPTSGPDFKHPLIPTLHSIPKIIMLERRSGTNFLRIHPSFEVIPQQAGPPAPASELRFIWLVSHQPLDADGAEWQLHADADHSIRPQGEAGAPDHDVFLKLKLSEDQNDGLHDDGADTQHHVSISFTPRYGPQLRNGPASISYGSFVHPARVTDRAIQLTCACLSVAQTMYQSLRPSKPWLSDIDHAAASCHTLTALFTTLGNSLLLSSQPAYSCGPPGVVHAWRMACAEGRGAHGTARALSRGFPALWVQSQTPGTQLQ</sequence>
<proteinExistence type="predicted"/>
<evidence type="ECO:0000313" key="2">
    <source>
        <dbReference type="EMBL" id="KAF7345386.1"/>
    </source>
</evidence>
<reference evidence="2" key="1">
    <citation type="submission" date="2020-05" db="EMBL/GenBank/DDBJ databases">
        <title>Mycena genomes resolve the evolution of fungal bioluminescence.</title>
        <authorList>
            <person name="Tsai I.J."/>
        </authorList>
    </citation>
    <scope>NUCLEOTIDE SEQUENCE</scope>
    <source>
        <strain evidence="2">CCC161011</strain>
    </source>
</reference>
<protein>
    <submittedName>
        <fullName evidence="2">Uncharacterized protein</fullName>
    </submittedName>
</protein>